<proteinExistence type="predicted"/>
<protein>
    <submittedName>
        <fullName evidence="1">Uncharacterized protein</fullName>
    </submittedName>
</protein>
<name>A0A371F085_MUCPR</name>
<dbReference type="EMBL" id="QJKJ01011235">
    <property type="protein sequence ID" value="RDX71710.1"/>
    <property type="molecule type" value="Genomic_DNA"/>
</dbReference>
<evidence type="ECO:0000313" key="2">
    <source>
        <dbReference type="Proteomes" id="UP000257109"/>
    </source>
</evidence>
<keyword evidence="2" id="KW-1185">Reference proteome</keyword>
<comment type="caution">
    <text evidence="1">The sequence shown here is derived from an EMBL/GenBank/DDBJ whole genome shotgun (WGS) entry which is preliminary data.</text>
</comment>
<organism evidence="1 2">
    <name type="scientific">Mucuna pruriens</name>
    <name type="common">Velvet bean</name>
    <name type="synonym">Dolichos pruriens</name>
    <dbReference type="NCBI Taxonomy" id="157652"/>
    <lineage>
        <taxon>Eukaryota</taxon>
        <taxon>Viridiplantae</taxon>
        <taxon>Streptophyta</taxon>
        <taxon>Embryophyta</taxon>
        <taxon>Tracheophyta</taxon>
        <taxon>Spermatophyta</taxon>
        <taxon>Magnoliopsida</taxon>
        <taxon>eudicotyledons</taxon>
        <taxon>Gunneridae</taxon>
        <taxon>Pentapetalae</taxon>
        <taxon>rosids</taxon>
        <taxon>fabids</taxon>
        <taxon>Fabales</taxon>
        <taxon>Fabaceae</taxon>
        <taxon>Papilionoideae</taxon>
        <taxon>50 kb inversion clade</taxon>
        <taxon>NPAAA clade</taxon>
        <taxon>indigoferoid/millettioid clade</taxon>
        <taxon>Phaseoleae</taxon>
        <taxon>Mucuna</taxon>
    </lineage>
</organism>
<sequence length="76" mass="8754">MSLLLSNYYIIDQGMIGIEVDFGDLRSTHSFEFAIGCLPSACVELTHSNFVDNNVTYIDVIFLELFWDLHIWVDVH</sequence>
<dbReference type="Proteomes" id="UP000257109">
    <property type="component" value="Unassembled WGS sequence"/>
</dbReference>
<reference evidence="1" key="1">
    <citation type="submission" date="2018-05" db="EMBL/GenBank/DDBJ databases">
        <title>Draft genome of Mucuna pruriens seed.</title>
        <authorList>
            <person name="Nnadi N.E."/>
            <person name="Vos R."/>
            <person name="Hasami M.H."/>
            <person name="Devisetty U.K."/>
            <person name="Aguiy J.C."/>
        </authorList>
    </citation>
    <scope>NUCLEOTIDE SEQUENCE [LARGE SCALE GENOMIC DNA]</scope>
    <source>
        <strain evidence="1">JCA_2017</strain>
    </source>
</reference>
<dbReference type="AlphaFoldDB" id="A0A371F085"/>
<gene>
    <name evidence="1" type="ORF">CR513_48910</name>
</gene>
<accession>A0A371F085</accession>
<feature type="non-terminal residue" evidence="1">
    <location>
        <position position="76"/>
    </location>
</feature>
<evidence type="ECO:0000313" key="1">
    <source>
        <dbReference type="EMBL" id="RDX71710.1"/>
    </source>
</evidence>